<evidence type="ECO:0000313" key="2">
    <source>
        <dbReference type="Proteomes" id="UP000007110"/>
    </source>
</evidence>
<proteinExistence type="predicted"/>
<reference evidence="2" key="1">
    <citation type="submission" date="2015-02" db="EMBL/GenBank/DDBJ databases">
        <title>Genome sequencing for Strongylocentrotus purpuratus.</title>
        <authorList>
            <person name="Murali S."/>
            <person name="Liu Y."/>
            <person name="Vee V."/>
            <person name="English A."/>
            <person name="Wang M."/>
            <person name="Skinner E."/>
            <person name="Han Y."/>
            <person name="Muzny D.M."/>
            <person name="Worley K.C."/>
            <person name="Gibbs R.A."/>
        </authorList>
    </citation>
    <scope>NUCLEOTIDE SEQUENCE</scope>
</reference>
<accession>A0A7M7P3K8</accession>
<dbReference type="PANTHER" id="PTHR23011">
    <property type="entry name" value="CYCLIC NUCLEOTIDE-BINDING DOMAIN CONTAINING PROTEIN"/>
    <property type="match status" value="1"/>
</dbReference>
<dbReference type="KEGG" id="spu:115924725"/>
<keyword evidence="2" id="KW-1185">Reference proteome</keyword>
<organism evidence="1 2">
    <name type="scientific">Strongylocentrotus purpuratus</name>
    <name type="common">Purple sea urchin</name>
    <dbReference type="NCBI Taxonomy" id="7668"/>
    <lineage>
        <taxon>Eukaryota</taxon>
        <taxon>Metazoa</taxon>
        <taxon>Echinodermata</taxon>
        <taxon>Eleutherozoa</taxon>
        <taxon>Echinozoa</taxon>
        <taxon>Echinoidea</taxon>
        <taxon>Euechinoidea</taxon>
        <taxon>Echinacea</taxon>
        <taxon>Camarodonta</taxon>
        <taxon>Echinidea</taxon>
        <taxon>Strongylocentrotidae</taxon>
        <taxon>Strongylocentrotus</taxon>
    </lineage>
</organism>
<dbReference type="OrthoDB" id="166212at2759"/>
<evidence type="ECO:0008006" key="3">
    <source>
        <dbReference type="Google" id="ProtNLM"/>
    </source>
</evidence>
<dbReference type="InParanoid" id="A0A7M7P3K8"/>
<dbReference type="PANTHER" id="PTHR23011:SF28">
    <property type="entry name" value="CYCLIC NUCLEOTIDE-BINDING DOMAIN CONTAINING PROTEIN"/>
    <property type="match status" value="1"/>
</dbReference>
<name>A0A7M7P3K8_STRPU</name>
<dbReference type="GeneID" id="115924725"/>
<sequence length="182" mass="21045">MSEVRSRQIRAQGIACLRIRKEDPVKHILPDILSPGGIEHNDVIPRYGPQRTFAHDLNQRALRRKESTRLSSDITTDSRPVFVCIQTLQKGGVFGLVDVLFSEQPSLSLISNGAECMVMSKHFFLQHANDDMLHRVKISMMPFAKEDEIQRSLENQLRWEAYRNVTMETTLSRMHMKKFYTT</sequence>
<dbReference type="RefSeq" id="XP_030843362.1">
    <property type="nucleotide sequence ID" value="XM_030987502.1"/>
</dbReference>
<evidence type="ECO:0000313" key="1">
    <source>
        <dbReference type="EnsemblMetazoa" id="XP_030843362"/>
    </source>
</evidence>
<dbReference type="EnsemblMetazoa" id="XM_030987502">
    <property type="protein sequence ID" value="XP_030843362"/>
    <property type="gene ID" value="LOC115924725"/>
</dbReference>
<dbReference type="AlphaFoldDB" id="A0A7M7P3K8"/>
<reference evidence="1" key="2">
    <citation type="submission" date="2021-01" db="UniProtKB">
        <authorList>
            <consortium name="EnsemblMetazoa"/>
        </authorList>
    </citation>
    <scope>IDENTIFICATION</scope>
</reference>
<protein>
    <recommendedName>
        <fullName evidence="3">Cyclic nucleotide-binding domain-containing protein</fullName>
    </recommendedName>
</protein>
<dbReference type="Proteomes" id="UP000007110">
    <property type="component" value="Unassembled WGS sequence"/>
</dbReference>